<evidence type="ECO:0000313" key="7">
    <source>
        <dbReference type="Proteomes" id="UP000308365"/>
    </source>
</evidence>
<comment type="function">
    <text evidence="5">Subunit of the V1 complex of vacuolar(H+)-ATPase (V-ATPase), a multisubunit enzyme composed of a peripheral complex (V1) that hydrolyzes ATP and a membrane integral complex (V0) that translocates protons. V-ATPase is responsible for acidifying and maintaining the pH of intracellular compartments and in some cell types, is targeted to the plasma membrane, where it is responsible for acidifying the extracellular environment.</text>
</comment>
<dbReference type="SUPFAM" id="SSF160527">
    <property type="entry name" value="V-type ATPase subunit E-like"/>
    <property type="match status" value="1"/>
</dbReference>
<evidence type="ECO:0000256" key="4">
    <source>
        <dbReference type="ARBA" id="ARBA00023065"/>
    </source>
</evidence>
<dbReference type="Proteomes" id="UP000308365">
    <property type="component" value="Unassembled WGS sequence"/>
</dbReference>
<keyword evidence="4" id="KW-0406">Ion transport</keyword>
<protein>
    <recommendedName>
        <fullName evidence="8">ATPase H+ transporting V1 subunit E1</fullName>
    </recommendedName>
</protein>
<proteinExistence type="inferred from homology"/>
<comment type="similarity">
    <text evidence="1">Belongs to the V-ATPase E subunit family.</text>
</comment>
<evidence type="ECO:0008006" key="8">
    <source>
        <dbReference type="Google" id="ProtNLM"/>
    </source>
</evidence>
<dbReference type="Gene3D" id="3.30.2320.30">
    <property type="entry name" value="ATP synthase, E subunit, C-terminal"/>
    <property type="match status" value="1"/>
</dbReference>
<accession>A0A4U1F8G7</accession>
<dbReference type="AlphaFoldDB" id="A0A4U1F8G7"/>
<name>A0A4U1F8G7_MONMO</name>
<gene>
    <name evidence="6" type="ORF">EI555_021324</name>
</gene>
<dbReference type="GO" id="GO:0033178">
    <property type="term" value="C:proton-transporting two-sector ATPase complex, catalytic domain"/>
    <property type="evidence" value="ECO:0007669"/>
    <property type="project" value="InterPro"/>
</dbReference>
<dbReference type="InterPro" id="IPR002842">
    <property type="entry name" value="ATPase_V1_Esu"/>
</dbReference>
<dbReference type="Pfam" id="PF01991">
    <property type="entry name" value="vATP-synt_E"/>
    <property type="match status" value="1"/>
</dbReference>
<dbReference type="PANTHER" id="PTHR45715">
    <property type="entry name" value="ATPASE H+-TRANSPORTING V1 SUBUNIT E1A-RELATED"/>
    <property type="match status" value="1"/>
</dbReference>
<evidence type="ECO:0000313" key="6">
    <source>
        <dbReference type="EMBL" id="TKC45821.1"/>
    </source>
</evidence>
<dbReference type="GO" id="GO:0046961">
    <property type="term" value="F:proton-transporting ATPase activity, rotational mechanism"/>
    <property type="evidence" value="ECO:0007669"/>
    <property type="project" value="InterPro"/>
</dbReference>
<dbReference type="HAMAP" id="MF_00311">
    <property type="entry name" value="ATP_synth_E_arch"/>
    <property type="match status" value="1"/>
</dbReference>
<evidence type="ECO:0000256" key="2">
    <source>
        <dbReference type="ARBA" id="ARBA00022448"/>
    </source>
</evidence>
<evidence type="ECO:0000256" key="3">
    <source>
        <dbReference type="ARBA" id="ARBA00022781"/>
    </source>
</evidence>
<dbReference type="FunFam" id="3.30.2320.30:FF:000001">
    <property type="entry name" value="V-type proton atpase subunit e 1"/>
    <property type="match status" value="1"/>
</dbReference>
<evidence type="ECO:0000256" key="1">
    <source>
        <dbReference type="ARBA" id="ARBA00005901"/>
    </source>
</evidence>
<evidence type="ECO:0000256" key="5">
    <source>
        <dbReference type="ARBA" id="ARBA00045737"/>
    </source>
</evidence>
<keyword evidence="2" id="KW-0813">Transport</keyword>
<dbReference type="InterPro" id="IPR038495">
    <property type="entry name" value="ATPase_E_C"/>
</dbReference>
<dbReference type="EMBL" id="RWIC01000299">
    <property type="protein sequence ID" value="TKC45821.1"/>
    <property type="molecule type" value="Genomic_DNA"/>
</dbReference>
<keyword evidence="3" id="KW-0375">Hydrogen ion transport</keyword>
<dbReference type="Gene3D" id="6.10.250.1620">
    <property type="match status" value="1"/>
</dbReference>
<comment type="caution">
    <text evidence="6">The sequence shown here is derived from an EMBL/GenBank/DDBJ whole genome shotgun (WGS) entry which is preliminary data.</text>
</comment>
<sequence length="272" mass="30771">MALSDADVQKQIKHMMAFIEQEANEKAEEIDAKAEEEFNIEKGRLVQTQRLKIMEYYEKKEKQIEQQKKIQMSNLMNQARLKVLRARDDLITDLLNEAKQRLSKVVKDTTRYQVLLDGLVLQGLYQLLEPRVIVRCRKQDFPLVKAAVQKAIPVYKIATKRDADVHIDQEAYLPEEIAGGVEIYNGDRKIKVSNTLESRLDLIAQQAGLIQPGNLAKFQLSMCGQLVGGETHTQGLTGLRVPNGSFVHFPQVTCVLFVLPTPRQVTSSPNSA</sequence>
<organism evidence="6 7">
    <name type="scientific">Monodon monoceros</name>
    <name type="common">Narwhal</name>
    <name type="synonym">Ceratodon monodon</name>
    <dbReference type="NCBI Taxonomy" id="40151"/>
    <lineage>
        <taxon>Eukaryota</taxon>
        <taxon>Metazoa</taxon>
        <taxon>Chordata</taxon>
        <taxon>Craniata</taxon>
        <taxon>Vertebrata</taxon>
        <taxon>Euteleostomi</taxon>
        <taxon>Mammalia</taxon>
        <taxon>Eutheria</taxon>
        <taxon>Laurasiatheria</taxon>
        <taxon>Artiodactyla</taxon>
        <taxon>Whippomorpha</taxon>
        <taxon>Cetacea</taxon>
        <taxon>Odontoceti</taxon>
        <taxon>Monodontidae</taxon>
        <taxon>Monodon</taxon>
    </lineage>
</organism>
<reference evidence="7" key="1">
    <citation type="journal article" date="2019" name="IScience">
        <title>Narwhal Genome Reveals Long-Term Low Genetic Diversity despite Current Large Abundance Size.</title>
        <authorList>
            <person name="Westbury M.V."/>
            <person name="Petersen B."/>
            <person name="Garde E."/>
            <person name="Heide-Jorgensen M.P."/>
            <person name="Lorenzen E.D."/>
        </authorList>
    </citation>
    <scope>NUCLEOTIDE SEQUENCE [LARGE SCALE GENOMIC DNA]</scope>
</reference>